<organism evidence="1 2">
    <name type="scientific">Herbaspirillum rubrisubalbicans Os34</name>
    <dbReference type="NCBI Taxonomy" id="1235827"/>
    <lineage>
        <taxon>Bacteria</taxon>
        <taxon>Pseudomonadati</taxon>
        <taxon>Pseudomonadota</taxon>
        <taxon>Betaproteobacteria</taxon>
        <taxon>Burkholderiales</taxon>
        <taxon>Oxalobacteraceae</taxon>
        <taxon>Herbaspirillum</taxon>
    </lineage>
</organism>
<sequence length="167" mass="19059">MGPTGTVDAARKGLDALSKDDALKRILRAKSQATFATALDQATRIVQTNLLQGHQHWGTSRKVINIFLRSLAYNRHLYDCLRMERIEKWFEVPLDSHVAKKLKEYDDSLPKWNSVKRLNAETSQDYQIVATRCASEQGILRVDLDAYFYRAEPRSGLNSAIIHNVKD</sequence>
<proteinExistence type="predicted"/>
<protein>
    <submittedName>
        <fullName evidence="1">Uncharacterized protein</fullName>
    </submittedName>
</protein>
<evidence type="ECO:0000313" key="1">
    <source>
        <dbReference type="EMBL" id="QJP98907.1"/>
    </source>
</evidence>
<evidence type="ECO:0000313" key="2">
    <source>
        <dbReference type="Proteomes" id="UP000501648"/>
    </source>
</evidence>
<gene>
    <name evidence="1" type="ORF">C798_01285</name>
</gene>
<name>A0A6M3ZJN4_9BURK</name>
<dbReference type="Proteomes" id="UP000501648">
    <property type="component" value="Chromosome"/>
</dbReference>
<accession>A0A6M3ZJN4</accession>
<reference evidence="1 2" key="1">
    <citation type="journal article" date="2012" name="J. Bacteriol.">
        <title>Genome sequence of the pathogenic Herbaspirillum seropedicae strain Os34, isolated from rice roots.</title>
        <authorList>
            <person name="Ye W."/>
            <person name="Ye S."/>
            <person name="Liu J."/>
            <person name="Chang S."/>
            <person name="Chen M."/>
            <person name="Zhu B."/>
            <person name="Guo L."/>
            <person name="An Q."/>
        </authorList>
    </citation>
    <scope>NUCLEOTIDE SEQUENCE [LARGE SCALE GENOMIC DNA]</scope>
    <source>
        <strain evidence="1 2">Os34</strain>
    </source>
</reference>
<dbReference type="AlphaFoldDB" id="A0A6M3ZJN4"/>
<dbReference type="EMBL" id="CP008956">
    <property type="protein sequence ID" value="QJP98907.1"/>
    <property type="molecule type" value="Genomic_DNA"/>
</dbReference>